<protein>
    <recommendedName>
        <fullName evidence="3">4Fe4S-binding SPASM domain-containing protein</fullName>
    </recommendedName>
</protein>
<dbReference type="AlphaFoldDB" id="Q7U724"/>
<proteinExistence type="predicted"/>
<accession>Q7U724</accession>
<dbReference type="HOGENOM" id="CLU_801498_0_0_3"/>
<dbReference type="Proteomes" id="UP000001422">
    <property type="component" value="Chromosome"/>
</dbReference>
<dbReference type="KEGG" id="syw:SYNW1162"/>
<dbReference type="InterPro" id="IPR013785">
    <property type="entry name" value="Aldolase_TIM"/>
</dbReference>
<name>Q7U724_PARMW</name>
<dbReference type="SUPFAM" id="SSF102114">
    <property type="entry name" value="Radical SAM enzymes"/>
    <property type="match status" value="1"/>
</dbReference>
<evidence type="ECO:0000313" key="1">
    <source>
        <dbReference type="EMBL" id="CAE07677.1"/>
    </source>
</evidence>
<sequence>MKEKILSFIRQKSLEHSIDSDEDSKYHIEFTTTPACGVRCKYCPQETLRKSSLKFKNINNKSITLDNFKCYLKNFHDYPTLNIHWTGYSEPCANKDFSAMAQHCADLKLEQQISTTLTGFPYNIDFIANNPSFFKSIGLHLPDDAGLMEDGVLQVDDSYLTTLARFLDDFERSSHNGVELRALTFGPSFHPQIEEILANKSHLFAGMSRHRKLSSRSSGVDSLYFRKLWKYKSKSQVATLIKQSLKRIYVFFRPIILLEIPLPAKKCIVKKFGSQPVVLGNGNVNICCHDYSLSQVICNVNNENFRASLRKWRESVLNDFSSGELSPCKKCEFYQPLTFKDLLPKR</sequence>
<evidence type="ECO:0008006" key="3">
    <source>
        <dbReference type="Google" id="ProtNLM"/>
    </source>
</evidence>
<dbReference type="RefSeq" id="WP_011128027.1">
    <property type="nucleotide sequence ID" value="NC_005070.1"/>
</dbReference>
<reference evidence="1 2" key="1">
    <citation type="journal article" date="2003" name="Nature">
        <title>The genome of a motile marine Synechococcus.</title>
        <authorList>
            <person name="Palenik B."/>
            <person name="Brahamsha B."/>
            <person name="Larimer F."/>
            <person name="Land M."/>
            <person name="Hauser L."/>
            <person name="Chain P."/>
            <person name="Lamerdin J."/>
            <person name="Regala W."/>
            <person name="Allen E.A."/>
            <person name="McCarren J."/>
            <person name="Paulsen I."/>
            <person name="Dufresne A."/>
            <person name="Partensky F."/>
            <person name="Webb E."/>
            <person name="Waterbury J."/>
        </authorList>
    </citation>
    <scope>NUCLEOTIDE SEQUENCE [LARGE SCALE GENOMIC DNA]</scope>
    <source>
        <strain evidence="1 2">WH8102</strain>
    </source>
</reference>
<dbReference type="EMBL" id="BX569692">
    <property type="protein sequence ID" value="CAE07677.1"/>
    <property type="molecule type" value="Genomic_DNA"/>
</dbReference>
<organism evidence="1 2">
    <name type="scientific">Parasynechococcus marenigrum (strain WH8102)</name>
    <dbReference type="NCBI Taxonomy" id="84588"/>
    <lineage>
        <taxon>Bacteria</taxon>
        <taxon>Bacillati</taxon>
        <taxon>Cyanobacteriota</taxon>
        <taxon>Cyanophyceae</taxon>
        <taxon>Synechococcales</taxon>
        <taxon>Prochlorococcaceae</taxon>
        <taxon>Parasynechococcus</taxon>
        <taxon>Parasynechococcus marenigrum</taxon>
    </lineage>
</organism>
<dbReference type="Gene3D" id="3.20.20.70">
    <property type="entry name" value="Aldolase class I"/>
    <property type="match status" value="1"/>
</dbReference>
<keyword evidence="2" id="KW-1185">Reference proteome</keyword>
<gene>
    <name evidence="1" type="ordered locus">SYNW1162</name>
</gene>
<dbReference type="InterPro" id="IPR058240">
    <property type="entry name" value="rSAM_sf"/>
</dbReference>
<evidence type="ECO:0000313" key="2">
    <source>
        <dbReference type="Proteomes" id="UP000001422"/>
    </source>
</evidence>
<dbReference type="CDD" id="cd21109">
    <property type="entry name" value="SPASM"/>
    <property type="match status" value="1"/>
</dbReference>